<sequence length="148" mass="16135">MAATTRSASLRPQNCPGSLGHRPQRRKSQSQKPKEMKAEPKPVTTPKENACFKTGYIRIIITNCVATDETASMLSDQLQALEPLVAKGFSCKTFEGNSEKILIEAATCCEITAAAMGDFETTIQKGFPEASYEIHVRPQGGPPFLPYV</sequence>
<feature type="compositionally biased region" description="Polar residues" evidence="1">
    <location>
        <begin position="1"/>
        <end position="16"/>
    </location>
</feature>
<feature type="region of interest" description="Disordered" evidence="1">
    <location>
        <begin position="1"/>
        <end position="47"/>
    </location>
</feature>
<keyword evidence="3" id="KW-1185">Reference proteome</keyword>
<protein>
    <submittedName>
        <fullName evidence="2">Uncharacterized protein</fullName>
    </submittedName>
</protein>
<comment type="caution">
    <text evidence="2">The sequence shown here is derived from an EMBL/GenBank/DDBJ whole genome shotgun (WGS) entry which is preliminary data.</text>
</comment>
<evidence type="ECO:0000256" key="1">
    <source>
        <dbReference type="SAM" id="MobiDB-lite"/>
    </source>
</evidence>
<reference evidence="2" key="2">
    <citation type="submission" date="2020-03" db="EMBL/GenBank/DDBJ databases">
        <authorList>
            <person name="Fu F.-F."/>
            <person name="Chen J."/>
        </authorList>
    </citation>
    <scope>NUCLEOTIDE SEQUENCE</scope>
    <source>
        <strain evidence="2">Lc1</strain>
    </source>
</reference>
<evidence type="ECO:0000313" key="3">
    <source>
        <dbReference type="Proteomes" id="UP000613401"/>
    </source>
</evidence>
<dbReference type="RefSeq" id="XP_045261943.1">
    <property type="nucleotide sequence ID" value="XM_045413864.1"/>
</dbReference>
<accession>A0A8H4CF88</accession>
<dbReference type="GeneID" id="69021136"/>
<proteinExistence type="predicted"/>
<evidence type="ECO:0000313" key="2">
    <source>
        <dbReference type="EMBL" id="KAF3802784.1"/>
    </source>
</evidence>
<dbReference type="EMBL" id="WVTB01000060">
    <property type="protein sequence ID" value="KAF3802784.1"/>
    <property type="molecule type" value="Genomic_DNA"/>
</dbReference>
<dbReference type="Proteomes" id="UP000613401">
    <property type="component" value="Unassembled WGS sequence"/>
</dbReference>
<organism evidence="2 3">
    <name type="scientific">Colletotrichum gloeosporioides</name>
    <name type="common">Anthracnose fungus</name>
    <name type="synonym">Glomerella cingulata</name>
    <dbReference type="NCBI Taxonomy" id="474922"/>
    <lineage>
        <taxon>Eukaryota</taxon>
        <taxon>Fungi</taxon>
        <taxon>Dikarya</taxon>
        <taxon>Ascomycota</taxon>
        <taxon>Pezizomycotina</taxon>
        <taxon>Sordariomycetes</taxon>
        <taxon>Hypocreomycetidae</taxon>
        <taxon>Glomerellales</taxon>
        <taxon>Glomerellaceae</taxon>
        <taxon>Colletotrichum</taxon>
        <taxon>Colletotrichum gloeosporioides species complex</taxon>
    </lineage>
</organism>
<reference evidence="2" key="1">
    <citation type="journal article" date="2020" name="Phytopathology">
        <title>Genome sequence and comparative analysis of Colletotrichum gloeosporioides isolated from Liriodendron leaves.</title>
        <authorList>
            <person name="Fu F.F."/>
            <person name="Hao Z."/>
            <person name="Wang P."/>
            <person name="Lu Y."/>
            <person name="Xue L.J."/>
            <person name="Wei G."/>
            <person name="Tian Y."/>
            <person name="Baishi H."/>
            <person name="Xu H."/>
            <person name="Shi J."/>
            <person name="Cheng T."/>
            <person name="Wang G."/>
            <person name="Yi Y."/>
            <person name="Chen J."/>
        </authorList>
    </citation>
    <scope>NUCLEOTIDE SEQUENCE</scope>
    <source>
        <strain evidence="2">Lc1</strain>
    </source>
</reference>
<dbReference type="AlphaFoldDB" id="A0A8H4CF88"/>
<name>A0A8H4CF88_COLGL</name>
<gene>
    <name evidence="2" type="ORF">GCG54_00014020</name>
</gene>